<organism evidence="1 2">
    <name type="scientific">Steinernema hermaphroditum</name>
    <dbReference type="NCBI Taxonomy" id="289476"/>
    <lineage>
        <taxon>Eukaryota</taxon>
        <taxon>Metazoa</taxon>
        <taxon>Ecdysozoa</taxon>
        <taxon>Nematoda</taxon>
        <taxon>Chromadorea</taxon>
        <taxon>Rhabditida</taxon>
        <taxon>Tylenchina</taxon>
        <taxon>Panagrolaimomorpha</taxon>
        <taxon>Strongyloidoidea</taxon>
        <taxon>Steinernematidae</taxon>
        <taxon>Steinernema</taxon>
    </lineage>
</organism>
<name>A0AA39LXT6_9BILA</name>
<evidence type="ECO:0000313" key="2">
    <source>
        <dbReference type="Proteomes" id="UP001175271"/>
    </source>
</evidence>
<reference evidence="1" key="1">
    <citation type="submission" date="2023-06" db="EMBL/GenBank/DDBJ databases">
        <title>Genomic analysis of the entomopathogenic nematode Steinernema hermaphroditum.</title>
        <authorList>
            <person name="Schwarz E.M."/>
            <person name="Heppert J.K."/>
            <person name="Baniya A."/>
            <person name="Schwartz H.T."/>
            <person name="Tan C.-H."/>
            <person name="Antoshechkin I."/>
            <person name="Sternberg P.W."/>
            <person name="Goodrich-Blair H."/>
            <person name="Dillman A.R."/>
        </authorList>
    </citation>
    <scope>NUCLEOTIDE SEQUENCE</scope>
    <source>
        <strain evidence="1">PS9179</strain>
        <tissue evidence="1">Whole animal</tissue>
    </source>
</reference>
<evidence type="ECO:0000313" key="1">
    <source>
        <dbReference type="EMBL" id="KAK0413568.1"/>
    </source>
</evidence>
<dbReference type="Proteomes" id="UP001175271">
    <property type="component" value="Unassembled WGS sequence"/>
</dbReference>
<dbReference type="AlphaFoldDB" id="A0AA39LXT6"/>
<gene>
    <name evidence="1" type="ORF">QR680_006874</name>
</gene>
<dbReference type="EMBL" id="JAUCMV010000003">
    <property type="protein sequence ID" value="KAK0413568.1"/>
    <property type="molecule type" value="Genomic_DNA"/>
</dbReference>
<proteinExistence type="predicted"/>
<accession>A0AA39LXT6</accession>
<sequence length="162" mass="18505">MQEQKSLTVEFEATVRYLASYLYGRIPRTISFHGFYALSSNLSCLNDSPFQATELMEFPKDQIISLFPNDLILYIKHDNVIAKFCAADVTKVVYPEEEKTPDLDILIDPCSEIEDVDDVQDMCSRWTTIAGAVSWTVPRVLRISRDLHSTGREDTVPYAFKI</sequence>
<protein>
    <submittedName>
        <fullName evidence="1">Uncharacterized protein</fullName>
    </submittedName>
</protein>
<comment type="caution">
    <text evidence="1">The sequence shown here is derived from an EMBL/GenBank/DDBJ whole genome shotgun (WGS) entry which is preliminary data.</text>
</comment>
<keyword evidence="2" id="KW-1185">Reference proteome</keyword>